<protein>
    <submittedName>
        <fullName evidence="1">Uncharacterized protein</fullName>
    </submittedName>
</protein>
<dbReference type="EMBL" id="CAICTM010000498">
    <property type="protein sequence ID" value="CAB9511719.1"/>
    <property type="molecule type" value="Genomic_DNA"/>
</dbReference>
<evidence type="ECO:0000313" key="2">
    <source>
        <dbReference type="Proteomes" id="UP001153069"/>
    </source>
</evidence>
<dbReference type="AlphaFoldDB" id="A0A9N8E0D4"/>
<keyword evidence="2" id="KW-1185">Reference proteome</keyword>
<accession>A0A9N8E0D4</accession>
<comment type="caution">
    <text evidence="1">The sequence shown here is derived from an EMBL/GenBank/DDBJ whole genome shotgun (WGS) entry which is preliminary data.</text>
</comment>
<sequence length="172" mass="19380">MAEFWTAVEVPNPTNGVKAPLPMCSKPKGPRQAHAMASIRWETYIGSKHHSKGRITLQQRHDKKKCIPRYRLLLEARRVSLDGLRMSDAVYFDSIRLPVRCRWESEENELNNLEATVVSRNRLGKVVSLEFPPSVFGIKKIEISMTLAGGHIMAEAVKLADKERKAILFGGA</sequence>
<organism evidence="1 2">
    <name type="scientific">Seminavis robusta</name>
    <dbReference type="NCBI Taxonomy" id="568900"/>
    <lineage>
        <taxon>Eukaryota</taxon>
        <taxon>Sar</taxon>
        <taxon>Stramenopiles</taxon>
        <taxon>Ochrophyta</taxon>
        <taxon>Bacillariophyta</taxon>
        <taxon>Bacillariophyceae</taxon>
        <taxon>Bacillariophycidae</taxon>
        <taxon>Naviculales</taxon>
        <taxon>Naviculaceae</taxon>
        <taxon>Seminavis</taxon>
    </lineage>
</organism>
<dbReference type="Proteomes" id="UP001153069">
    <property type="component" value="Unassembled WGS sequence"/>
</dbReference>
<gene>
    <name evidence="1" type="ORF">SEMRO_499_G155140.1</name>
</gene>
<evidence type="ECO:0000313" key="1">
    <source>
        <dbReference type="EMBL" id="CAB9511719.1"/>
    </source>
</evidence>
<proteinExistence type="predicted"/>
<name>A0A9N8E0D4_9STRA</name>
<reference evidence="1" key="1">
    <citation type="submission" date="2020-06" db="EMBL/GenBank/DDBJ databases">
        <authorList>
            <consortium name="Plant Systems Biology data submission"/>
        </authorList>
    </citation>
    <scope>NUCLEOTIDE SEQUENCE</scope>
    <source>
        <strain evidence="1">D6</strain>
    </source>
</reference>